<reference evidence="13" key="1">
    <citation type="submission" date="2023-03" db="EMBL/GenBank/DDBJ databases">
        <title>Complete genome of Cladonia borealis.</title>
        <authorList>
            <person name="Park H."/>
        </authorList>
    </citation>
    <scope>NUCLEOTIDE SEQUENCE</scope>
    <source>
        <strain evidence="13">ANT050790</strain>
    </source>
</reference>
<evidence type="ECO:0000256" key="5">
    <source>
        <dbReference type="ARBA" id="ARBA00022892"/>
    </source>
</evidence>
<protein>
    <recommendedName>
        <fullName evidence="12">Sec20 C-terminal domain-containing protein</fullName>
    </recommendedName>
</protein>
<evidence type="ECO:0000256" key="1">
    <source>
        <dbReference type="ARBA" id="ARBA00004163"/>
    </source>
</evidence>
<evidence type="ECO:0000256" key="8">
    <source>
        <dbReference type="ARBA" id="ARBA00023136"/>
    </source>
</evidence>
<proteinExistence type="inferred from homology"/>
<comment type="similarity">
    <text evidence="9">Belongs to the SEC20 family.</text>
</comment>
<evidence type="ECO:0000313" key="13">
    <source>
        <dbReference type="EMBL" id="KAK0515666.1"/>
    </source>
</evidence>
<evidence type="ECO:0000256" key="2">
    <source>
        <dbReference type="ARBA" id="ARBA00022448"/>
    </source>
</evidence>
<dbReference type="PANTHER" id="PTHR12825">
    <property type="entry name" value="BNIP1-RELATED"/>
    <property type="match status" value="1"/>
</dbReference>
<evidence type="ECO:0000256" key="11">
    <source>
        <dbReference type="SAM" id="Phobius"/>
    </source>
</evidence>
<feature type="compositionally biased region" description="Basic and acidic residues" evidence="10">
    <location>
        <begin position="359"/>
        <end position="368"/>
    </location>
</feature>
<evidence type="ECO:0000256" key="3">
    <source>
        <dbReference type="ARBA" id="ARBA00022692"/>
    </source>
</evidence>
<evidence type="ECO:0000256" key="10">
    <source>
        <dbReference type="SAM" id="MobiDB-lite"/>
    </source>
</evidence>
<dbReference type="GO" id="GO:0031201">
    <property type="term" value="C:SNARE complex"/>
    <property type="evidence" value="ECO:0007669"/>
    <property type="project" value="TreeGrafter"/>
</dbReference>
<sequence>MNAHPSEARLTAVFESLKQTQQLITRLSKLPASPSSNSANSDEWDARIELGAEIHQRLKEEEEDFGLIRQEIEDQTTTSTWSSAGRPRNGGRERADADLAAQITRLGENLKTARSQFRKAQLQAKRNAEAAKRKQRELLFAGLKEGDSTASHGRRKGQEKLSQDDLVLGASSDVTAALRRTHNLMTAELERSKFAQETLENSTKDLANLSESYTNLDTLLSSSKSLVSTLIYSQKSDTWYLETAVYILIATIGWLIFRRLIYGPGWWLVYFPLRQFWRISLYIVQIFVGTLSTAAGIAGAQNQSVALSQSSASISASSRLAQKATGTGKIPRFPSDHVAPSIRAGGGGHGAKMQQSEQPVREGEKSLSEKVGQMAEESQKPAEKAEPEAQGTTLRERTVEDGPPNPKKRMWEEPIERSKDEL</sequence>
<feature type="region of interest" description="Disordered" evidence="10">
    <location>
        <begin position="142"/>
        <end position="162"/>
    </location>
</feature>
<evidence type="ECO:0000256" key="6">
    <source>
        <dbReference type="ARBA" id="ARBA00022989"/>
    </source>
</evidence>
<evidence type="ECO:0000259" key="12">
    <source>
        <dbReference type="Pfam" id="PF03908"/>
    </source>
</evidence>
<dbReference type="GO" id="GO:0005484">
    <property type="term" value="F:SNAP receptor activity"/>
    <property type="evidence" value="ECO:0007669"/>
    <property type="project" value="InterPro"/>
</dbReference>
<feature type="compositionally biased region" description="Basic and acidic residues" evidence="10">
    <location>
        <begin position="409"/>
        <end position="422"/>
    </location>
</feature>
<keyword evidence="3 11" id="KW-0812">Transmembrane</keyword>
<keyword evidence="6 11" id="KW-1133">Transmembrane helix</keyword>
<comment type="caution">
    <text evidence="13">The sequence shown here is derived from an EMBL/GenBank/DDBJ whole genome shotgun (WGS) entry which is preliminary data.</text>
</comment>
<feature type="transmembrane region" description="Helical" evidence="11">
    <location>
        <begin position="239"/>
        <end position="257"/>
    </location>
</feature>
<keyword evidence="8 11" id="KW-0472">Membrane</keyword>
<keyword evidence="14" id="KW-1185">Reference proteome</keyword>
<dbReference type="GO" id="GO:0005789">
    <property type="term" value="C:endoplasmic reticulum membrane"/>
    <property type="evidence" value="ECO:0007669"/>
    <property type="project" value="UniProtKB-SubCell"/>
</dbReference>
<dbReference type="EMBL" id="JAFEKC020000003">
    <property type="protein sequence ID" value="KAK0515666.1"/>
    <property type="molecule type" value="Genomic_DNA"/>
</dbReference>
<feature type="compositionally biased region" description="Basic and acidic residues" evidence="10">
    <location>
        <begin position="377"/>
        <end position="387"/>
    </location>
</feature>
<organism evidence="13 14">
    <name type="scientific">Cladonia borealis</name>
    <dbReference type="NCBI Taxonomy" id="184061"/>
    <lineage>
        <taxon>Eukaryota</taxon>
        <taxon>Fungi</taxon>
        <taxon>Dikarya</taxon>
        <taxon>Ascomycota</taxon>
        <taxon>Pezizomycotina</taxon>
        <taxon>Lecanoromycetes</taxon>
        <taxon>OSLEUM clade</taxon>
        <taxon>Lecanoromycetidae</taxon>
        <taxon>Lecanorales</taxon>
        <taxon>Lecanorineae</taxon>
        <taxon>Cladoniaceae</taxon>
        <taxon>Cladonia</taxon>
    </lineage>
</organism>
<evidence type="ECO:0000313" key="14">
    <source>
        <dbReference type="Proteomes" id="UP001166286"/>
    </source>
</evidence>
<name>A0AA39UDM8_9LECA</name>
<feature type="region of interest" description="Disordered" evidence="10">
    <location>
        <begin position="325"/>
        <end position="422"/>
    </location>
</feature>
<evidence type="ECO:0000256" key="7">
    <source>
        <dbReference type="ARBA" id="ARBA00023054"/>
    </source>
</evidence>
<dbReference type="GO" id="GO:0006890">
    <property type="term" value="P:retrograde vesicle-mediated transport, Golgi to endoplasmic reticulum"/>
    <property type="evidence" value="ECO:0007669"/>
    <property type="project" value="InterPro"/>
</dbReference>
<keyword evidence="5" id="KW-0931">ER-Golgi transport</keyword>
<feature type="transmembrane region" description="Helical" evidence="11">
    <location>
        <begin position="277"/>
        <end position="300"/>
    </location>
</feature>
<dbReference type="Pfam" id="PF03908">
    <property type="entry name" value="Sec20"/>
    <property type="match status" value="1"/>
</dbReference>
<evidence type="ECO:0000256" key="4">
    <source>
        <dbReference type="ARBA" id="ARBA00022824"/>
    </source>
</evidence>
<feature type="region of interest" description="Disordered" evidence="10">
    <location>
        <begin position="75"/>
        <end position="94"/>
    </location>
</feature>
<dbReference type="AlphaFoldDB" id="A0AA39UDM8"/>
<keyword evidence="4" id="KW-0256">Endoplasmic reticulum</keyword>
<dbReference type="InterPro" id="IPR005606">
    <property type="entry name" value="Sec20"/>
</dbReference>
<keyword evidence="7" id="KW-0175">Coiled coil</keyword>
<accession>A0AA39UDM8</accession>
<keyword evidence="2" id="KW-0813">Transport</keyword>
<gene>
    <name evidence="13" type="ORF">JMJ35_001700</name>
</gene>
<dbReference type="InterPro" id="IPR056173">
    <property type="entry name" value="Sec20_C"/>
</dbReference>
<comment type="subcellular location">
    <subcellularLocation>
        <location evidence="1">Endoplasmic reticulum membrane</location>
        <topology evidence="1">Single-pass type IV membrane protein</topology>
    </subcellularLocation>
</comment>
<evidence type="ECO:0000256" key="9">
    <source>
        <dbReference type="ARBA" id="ARBA00037934"/>
    </source>
</evidence>
<dbReference type="Proteomes" id="UP001166286">
    <property type="component" value="Unassembled WGS sequence"/>
</dbReference>
<feature type="domain" description="Sec20 C-terminal" evidence="12">
    <location>
        <begin position="171"/>
        <end position="260"/>
    </location>
</feature>
<dbReference type="PANTHER" id="PTHR12825:SF0">
    <property type="entry name" value="VESICLE TRANSPORT PROTEIN SEC20"/>
    <property type="match status" value="1"/>
</dbReference>